<dbReference type="EMBL" id="CP036287">
    <property type="protein sequence ID" value="QDU69736.1"/>
    <property type="molecule type" value="Genomic_DNA"/>
</dbReference>
<dbReference type="KEGG" id="pbap:Pla133_48580"/>
<dbReference type="InterPro" id="IPR003749">
    <property type="entry name" value="ThiS/MoaD-like"/>
</dbReference>
<dbReference type="Pfam" id="PF02597">
    <property type="entry name" value="ThiS"/>
    <property type="match status" value="1"/>
</dbReference>
<reference evidence="1 2" key="1">
    <citation type="submission" date="2019-02" db="EMBL/GenBank/DDBJ databases">
        <title>Deep-cultivation of Planctomycetes and their phenomic and genomic characterization uncovers novel biology.</title>
        <authorList>
            <person name="Wiegand S."/>
            <person name="Jogler M."/>
            <person name="Boedeker C."/>
            <person name="Pinto D."/>
            <person name="Vollmers J."/>
            <person name="Rivas-Marin E."/>
            <person name="Kohn T."/>
            <person name="Peeters S.H."/>
            <person name="Heuer A."/>
            <person name="Rast P."/>
            <person name="Oberbeckmann S."/>
            <person name="Bunk B."/>
            <person name="Jeske O."/>
            <person name="Meyerdierks A."/>
            <person name="Storesund J.E."/>
            <person name="Kallscheuer N."/>
            <person name="Luecker S."/>
            <person name="Lage O.M."/>
            <person name="Pohl T."/>
            <person name="Merkel B.J."/>
            <person name="Hornburger P."/>
            <person name="Mueller R.-W."/>
            <person name="Bruemmer F."/>
            <person name="Labrenz M."/>
            <person name="Spormann A.M."/>
            <person name="Op den Camp H."/>
            <person name="Overmann J."/>
            <person name="Amann R."/>
            <person name="Jetten M.S.M."/>
            <person name="Mascher T."/>
            <person name="Medema M.H."/>
            <person name="Devos D.P."/>
            <person name="Kaster A.-K."/>
            <person name="Ovreas L."/>
            <person name="Rohde M."/>
            <person name="Galperin M.Y."/>
            <person name="Jogler C."/>
        </authorList>
    </citation>
    <scope>NUCLEOTIDE SEQUENCE [LARGE SCALE GENOMIC DNA]</scope>
    <source>
        <strain evidence="1 2">Pla133</strain>
    </source>
</reference>
<dbReference type="InterPro" id="IPR012675">
    <property type="entry name" value="Beta-grasp_dom_sf"/>
</dbReference>
<keyword evidence="2" id="KW-1185">Reference proteome</keyword>
<evidence type="ECO:0000313" key="2">
    <source>
        <dbReference type="Proteomes" id="UP000316921"/>
    </source>
</evidence>
<dbReference type="SUPFAM" id="SSF54285">
    <property type="entry name" value="MoaD/ThiS"/>
    <property type="match status" value="1"/>
</dbReference>
<protein>
    <recommendedName>
        <fullName evidence="3">ThiS family protein</fullName>
    </recommendedName>
</protein>
<dbReference type="Proteomes" id="UP000316921">
    <property type="component" value="Chromosome"/>
</dbReference>
<gene>
    <name evidence="1" type="ORF">Pla133_48580</name>
</gene>
<dbReference type="Gene3D" id="3.10.20.30">
    <property type="match status" value="1"/>
</dbReference>
<sequence>MRVGSILFEYTGGAELVRGSGATVAELFADLETRHKGLAFRVLDEQGGLRPHIALFLDRRACRDANEVLDGVERVHVLGALSGG</sequence>
<evidence type="ECO:0008006" key="3">
    <source>
        <dbReference type="Google" id="ProtNLM"/>
    </source>
</evidence>
<organism evidence="1 2">
    <name type="scientific">Engelhardtia mirabilis</name>
    <dbReference type="NCBI Taxonomy" id="2528011"/>
    <lineage>
        <taxon>Bacteria</taxon>
        <taxon>Pseudomonadati</taxon>
        <taxon>Planctomycetota</taxon>
        <taxon>Planctomycetia</taxon>
        <taxon>Planctomycetia incertae sedis</taxon>
        <taxon>Engelhardtia</taxon>
    </lineage>
</organism>
<proteinExistence type="predicted"/>
<evidence type="ECO:0000313" key="1">
    <source>
        <dbReference type="EMBL" id="QDU69736.1"/>
    </source>
</evidence>
<name>A0A518BRZ5_9BACT</name>
<dbReference type="InterPro" id="IPR016155">
    <property type="entry name" value="Mopterin_synth/thiamin_S_b"/>
</dbReference>
<dbReference type="AlphaFoldDB" id="A0A518BRZ5"/>
<accession>A0A518BRZ5</accession>